<feature type="compositionally biased region" description="Low complexity" evidence="1">
    <location>
        <begin position="131"/>
        <end position="153"/>
    </location>
</feature>
<dbReference type="PANTHER" id="PTHR33621">
    <property type="entry name" value="ASPARTIC/GLUTAMIC ACID-RICH PROTEIN"/>
    <property type="match status" value="1"/>
</dbReference>
<feature type="compositionally biased region" description="Basic and acidic residues" evidence="1">
    <location>
        <begin position="273"/>
        <end position="283"/>
    </location>
</feature>
<protein>
    <submittedName>
        <fullName evidence="2">Uncharacterized protein</fullName>
    </submittedName>
</protein>
<reference evidence="2 3" key="1">
    <citation type="submission" date="2024-08" db="EMBL/GenBank/DDBJ databases">
        <title>Insights into the chromosomal genome structure of Flemingia macrophylla.</title>
        <authorList>
            <person name="Ding Y."/>
            <person name="Zhao Y."/>
            <person name="Bi W."/>
            <person name="Wu M."/>
            <person name="Zhao G."/>
            <person name="Gong Y."/>
            <person name="Li W."/>
            <person name="Zhang P."/>
        </authorList>
    </citation>
    <scope>NUCLEOTIDE SEQUENCE [LARGE SCALE GENOMIC DNA]</scope>
    <source>
        <strain evidence="2">DYQJB</strain>
        <tissue evidence="2">Leaf</tissue>
    </source>
</reference>
<feature type="region of interest" description="Disordered" evidence="1">
    <location>
        <begin position="367"/>
        <end position="414"/>
    </location>
</feature>
<evidence type="ECO:0000313" key="2">
    <source>
        <dbReference type="EMBL" id="KAL2329233.1"/>
    </source>
</evidence>
<evidence type="ECO:0000256" key="1">
    <source>
        <dbReference type="SAM" id="MobiDB-lite"/>
    </source>
</evidence>
<keyword evidence="3" id="KW-1185">Reference proteome</keyword>
<comment type="caution">
    <text evidence="2">The sequence shown here is derived from an EMBL/GenBank/DDBJ whole genome shotgun (WGS) entry which is preliminary data.</text>
</comment>
<proteinExistence type="predicted"/>
<feature type="region of interest" description="Disordered" evidence="1">
    <location>
        <begin position="273"/>
        <end position="298"/>
    </location>
</feature>
<dbReference type="Proteomes" id="UP001603857">
    <property type="component" value="Unassembled WGS sequence"/>
</dbReference>
<organism evidence="2 3">
    <name type="scientific">Flemingia macrophylla</name>
    <dbReference type="NCBI Taxonomy" id="520843"/>
    <lineage>
        <taxon>Eukaryota</taxon>
        <taxon>Viridiplantae</taxon>
        <taxon>Streptophyta</taxon>
        <taxon>Embryophyta</taxon>
        <taxon>Tracheophyta</taxon>
        <taxon>Spermatophyta</taxon>
        <taxon>Magnoliopsida</taxon>
        <taxon>eudicotyledons</taxon>
        <taxon>Gunneridae</taxon>
        <taxon>Pentapetalae</taxon>
        <taxon>rosids</taxon>
        <taxon>fabids</taxon>
        <taxon>Fabales</taxon>
        <taxon>Fabaceae</taxon>
        <taxon>Papilionoideae</taxon>
        <taxon>50 kb inversion clade</taxon>
        <taxon>NPAAA clade</taxon>
        <taxon>indigoferoid/millettioid clade</taxon>
        <taxon>Phaseoleae</taxon>
        <taxon>Flemingia</taxon>
    </lineage>
</organism>
<feature type="compositionally biased region" description="Basic and acidic residues" evidence="1">
    <location>
        <begin position="378"/>
        <end position="387"/>
    </location>
</feature>
<feature type="region of interest" description="Disordered" evidence="1">
    <location>
        <begin position="117"/>
        <end position="155"/>
    </location>
</feature>
<gene>
    <name evidence="2" type="ORF">Fmac_022660</name>
</gene>
<accession>A0ABD1M0C2</accession>
<name>A0ABD1M0C2_9FABA</name>
<evidence type="ECO:0000313" key="3">
    <source>
        <dbReference type="Proteomes" id="UP001603857"/>
    </source>
</evidence>
<sequence length="685" mass="73834">MDFFTLSRKQLQALCKKNKIPANITNLAMAEALSALDQVEGLDEILNPTEGDLGTPSVQQRTAVRASTQRKATRGEAEGLKVSVTVTPSASRRKVTAVSTRRRKEVEVVEDANADKNEVQEKVKPSDLPITPAAAPVSRARAAGRSVRATGGASVQGAYNTRRSVRLSVKDLSKMSLVDTKIGDDVSQEFSNISQQLEDSFTAERGASLQTESTVVSEDAQELEVCSVENKTEYESQSHDSGSDVKLAAVAENDMVVEPLGPNEAEPEKVKCSELEAEPHGSDEAGSDLSHVLEGSCDSSEVEIENNECFGARQDTLPVEASEVAIQEGTGQDMDAEAVVVPDDVPENVTEPDVAVSLPIPAECKMNDKVSSEPQVEAEPHELKPEGSEVLSVLEESSDESELHIENKESSGVIQDILPSEASEDANMDVSVQDTAATLTVGVLDDVEGNQDVSPFEASDDALMEVMHKDTATSTDVVPEDVFDQDMSPLSEAPEDMMESVEFKADDDVIAANESDLMAYSEGGVFKLESGKLQVEQLEAKPEQLEAKTEKIDNALQNDASCENSGAVIQDIVLEAVNAIVLDGKQICESNTLVDGDVVLEDTAIPKQEQTTTEGSIPEQKSNDISVQSVVSDQLKGEVRNTNVMKESVISDDLKNKSIRELKKLLKWLTLDENKNCNTNPVKEV</sequence>
<dbReference type="PANTHER" id="PTHR33621:SF2">
    <property type="entry name" value="RIBOSOMAL L1 DOMAIN-CONTAINING PROTEIN"/>
    <property type="match status" value="1"/>
</dbReference>
<dbReference type="EMBL" id="JBGMDY010000007">
    <property type="protein sequence ID" value="KAL2329233.1"/>
    <property type="molecule type" value="Genomic_DNA"/>
</dbReference>
<dbReference type="AlphaFoldDB" id="A0ABD1M0C2"/>